<dbReference type="SUPFAM" id="SSF52507">
    <property type="entry name" value="Homo-oligomeric flavin-containing Cys decarboxylases, HFCD"/>
    <property type="match status" value="1"/>
</dbReference>
<dbReference type="InterPro" id="IPR007085">
    <property type="entry name" value="DNA/pantothenate-metab_flavo_C"/>
</dbReference>
<gene>
    <name evidence="5" type="ORF">UFOPK1683_00128</name>
</gene>
<dbReference type="GO" id="GO:0010181">
    <property type="term" value="F:FMN binding"/>
    <property type="evidence" value="ECO:0007669"/>
    <property type="project" value="InterPro"/>
</dbReference>
<dbReference type="Gene3D" id="3.40.50.10300">
    <property type="entry name" value="CoaB-like"/>
    <property type="match status" value="1"/>
</dbReference>
<dbReference type="Pfam" id="PF02441">
    <property type="entry name" value="Flavoprotein"/>
    <property type="match status" value="1"/>
</dbReference>
<dbReference type="HAMAP" id="MF_02225">
    <property type="entry name" value="CoaBC"/>
    <property type="match status" value="1"/>
</dbReference>
<dbReference type="InterPro" id="IPR003382">
    <property type="entry name" value="Flavoprotein"/>
</dbReference>
<dbReference type="Gene3D" id="3.40.50.1950">
    <property type="entry name" value="Flavin prenyltransferase-like"/>
    <property type="match status" value="1"/>
</dbReference>
<keyword evidence="1" id="KW-0210">Decarboxylase</keyword>
<keyword evidence="2" id="KW-0456">Lyase</keyword>
<dbReference type="NCBIfam" id="TIGR00521">
    <property type="entry name" value="coaBC_dfp"/>
    <property type="match status" value="1"/>
</dbReference>
<dbReference type="GO" id="GO:0004632">
    <property type="term" value="F:phosphopantothenate--cysteine ligase activity"/>
    <property type="evidence" value="ECO:0007669"/>
    <property type="project" value="InterPro"/>
</dbReference>
<feature type="domain" description="Flavoprotein" evidence="3">
    <location>
        <begin position="7"/>
        <end position="166"/>
    </location>
</feature>
<dbReference type="PANTHER" id="PTHR14359">
    <property type="entry name" value="HOMO-OLIGOMERIC FLAVIN CONTAINING CYS DECARBOXYLASE FAMILY"/>
    <property type="match status" value="1"/>
</dbReference>
<feature type="domain" description="DNA/pantothenate metabolism flavoprotein C-terminal" evidence="4">
    <location>
        <begin position="184"/>
        <end position="394"/>
    </location>
</feature>
<reference evidence="5" key="1">
    <citation type="submission" date="2020-05" db="EMBL/GenBank/DDBJ databases">
        <authorList>
            <person name="Chiriac C."/>
            <person name="Salcher M."/>
            <person name="Ghai R."/>
            <person name="Kavagutti S V."/>
        </authorList>
    </citation>
    <scope>NUCLEOTIDE SEQUENCE</scope>
</reference>
<evidence type="ECO:0000256" key="1">
    <source>
        <dbReference type="ARBA" id="ARBA00022793"/>
    </source>
</evidence>
<dbReference type="SUPFAM" id="SSF102645">
    <property type="entry name" value="CoaB-like"/>
    <property type="match status" value="1"/>
</dbReference>
<dbReference type="InterPro" id="IPR035929">
    <property type="entry name" value="CoaB-like_sf"/>
</dbReference>
<organism evidence="5">
    <name type="scientific">freshwater metagenome</name>
    <dbReference type="NCBI Taxonomy" id="449393"/>
    <lineage>
        <taxon>unclassified sequences</taxon>
        <taxon>metagenomes</taxon>
        <taxon>ecological metagenomes</taxon>
    </lineage>
</organism>
<proteinExistence type="inferred from homology"/>
<evidence type="ECO:0000259" key="4">
    <source>
        <dbReference type="Pfam" id="PF04127"/>
    </source>
</evidence>
<name>A0A6J6DBQ7_9ZZZZ</name>
<evidence type="ECO:0000313" key="5">
    <source>
        <dbReference type="EMBL" id="CAB4561417.1"/>
    </source>
</evidence>
<protein>
    <submittedName>
        <fullName evidence="5">Unannotated protein</fullName>
    </submittedName>
</protein>
<dbReference type="GO" id="GO:0004633">
    <property type="term" value="F:phosphopantothenoylcysteine decarboxylase activity"/>
    <property type="evidence" value="ECO:0007669"/>
    <property type="project" value="InterPro"/>
</dbReference>
<dbReference type="Pfam" id="PF04127">
    <property type="entry name" value="DFP"/>
    <property type="match status" value="1"/>
</dbReference>
<dbReference type="InterPro" id="IPR005252">
    <property type="entry name" value="CoaBC"/>
</dbReference>
<sequence length="402" mass="43349">MNTQRREIILGVGGGIAAYKSCDLLRRLQDNGFSVTVVPTPSSLNFVGKATWEALSGREVTASVFESVDQVRHVSLAKLAEAIIIAPATADLIARIAHGRADDLLTNVILASTSPILIVPAMHPAMWSNPATIENVKILKSRGMQVMEPEVGALTSGDTGKGRFPETSSILEAFQNSTLAGDDLRGKRVLVTAGGTREAIDPVRYIGNHSSGKQGVAIAEAALHRGAQVTLIAANVNEELNSKINVVRVESTDEMLFALENSFPDSDFLFMSAAVADAKVSNKASEKIKKSNLTSLELVENPDLLLTLSKRKDKQIIVAFAAETEVSKDLDEAHDQARQKMIRKGADLIYLNDVSNGEIFGSDETRGWLINALDVEEVPKTTKKMLANLLINNALKSARQLP</sequence>
<dbReference type="EMBL" id="CAEZTL010000005">
    <property type="protein sequence ID" value="CAB4561417.1"/>
    <property type="molecule type" value="Genomic_DNA"/>
</dbReference>
<dbReference type="GO" id="GO:0071513">
    <property type="term" value="C:phosphopantothenoylcysteine decarboxylase complex"/>
    <property type="evidence" value="ECO:0007669"/>
    <property type="project" value="TreeGrafter"/>
</dbReference>
<dbReference type="PANTHER" id="PTHR14359:SF6">
    <property type="entry name" value="PHOSPHOPANTOTHENOYLCYSTEINE DECARBOXYLASE"/>
    <property type="match status" value="1"/>
</dbReference>
<accession>A0A6J6DBQ7</accession>
<dbReference type="GO" id="GO:0015937">
    <property type="term" value="P:coenzyme A biosynthetic process"/>
    <property type="evidence" value="ECO:0007669"/>
    <property type="project" value="InterPro"/>
</dbReference>
<dbReference type="GO" id="GO:0015941">
    <property type="term" value="P:pantothenate catabolic process"/>
    <property type="evidence" value="ECO:0007669"/>
    <property type="project" value="InterPro"/>
</dbReference>
<dbReference type="InterPro" id="IPR036551">
    <property type="entry name" value="Flavin_trans-like"/>
</dbReference>
<evidence type="ECO:0000259" key="3">
    <source>
        <dbReference type="Pfam" id="PF02441"/>
    </source>
</evidence>
<dbReference type="AlphaFoldDB" id="A0A6J6DBQ7"/>
<evidence type="ECO:0000256" key="2">
    <source>
        <dbReference type="ARBA" id="ARBA00023239"/>
    </source>
</evidence>